<dbReference type="Proteomes" id="UP001464923">
    <property type="component" value="Unassembled WGS sequence"/>
</dbReference>
<keyword evidence="2" id="KW-0472">Membrane</keyword>
<evidence type="ECO:0000313" key="3">
    <source>
        <dbReference type="EMBL" id="MEQ3537279.1"/>
    </source>
</evidence>
<comment type="caution">
    <text evidence="3">The sequence shown here is derived from an EMBL/GenBank/DDBJ whole genome shotgun (WGS) entry which is preliminary data.</text>
</comment>
<gene>
    <name evidence="3" type="ORF">WHI96_00455</name>
</gene>
<feature type="compositionally biased region" description="Low complexity" evidence="1">
    <location>
        <begin position="32"/>
        <end position="44"/>
    </location>
</feature>
<feature type="region of interest" description="Disordered" evidence="1">
    <location>
        <begin position="1"/>
        <end position="58"/>
    </location>
</feature>
<protein>
    <submittedName>
        <fullName evidence="3">Uncharacterized protein</fullName>
    </submittedName>
</protein>
<dbReference type="EMBL" id="JBEDNP010000001">
    <property type="protein sequence ID" value="MEQ3537279.1"/>
    <property type="molecule type" value="Genomic_DNA"/>
</dbReference>
<dbReference type="RefSeq" id="WP_345654418.1">
    <property type="nucleotide sequence ID" value="NZ_BAABLY010000093.1"/>
</dbReference>
<name>A0ABV1JMY2_9PSEU</name>
<sequence length="199" mass="19908">MTSTVERGSTGPEQPWWGGPPPRVPQPPPAWAGPVAPDVPAGLGPVPPGRPVTGTGPRRGWVVLGVVGALLGVAMLGAAAAAHRTMDVTGAVTLTSTYATLTPHSACNGAGLYSWLDSGTPVTITDANGEIVGAGVLGDGTSGAGTSWSGYSSTCTFSFSIDDVAARDDFYRIAVGSGATGGVPFSRAQLQDGPVSITY</sequence>
<keyword evidence="2" id="KW-1133">Transmembrane helix</keyword>
<evidence type="ECO:0000256" key="2">
    <source>
        <dbReference type="SAM" id="Phobius"/>
    </source>
</evidence>
<organism evidence="3 4">
    <name type="scientific">Pseudonocardia tropica</name>
    <dbReference type="NCBI Taxonomy" id="681289"/>
    <lineage>
        <taxon>Bacteria</taxon>
        <taxon>Bacillati</taxon>
        <taxon>Actinomycetota</taxon>
        <taxon>Actinomycetes</taxon>
        <taxon>Pseudonocardiales</taxon>
        <taxon>Pseudonocardiaceae</taxon>
        <taxon>Pseudonocardia</taxon>
    </lineage>
</organism>
<evidence type="ECO:0000313" key="4">
    <source>
        <dbReference type="Proteomes" id="UP001464923"/>
    </source>
</evidence>
<feature type="transmembrane region" description="Helical" evidence="2">
    <location>
        <begin position="61"/>
        <end position="82"/>
    </location>
</feature>
<reference evidence="3 4" key="1">
    <citation type="submission" date="2024-03" db="EMBL/GenBank/DDBJ databases">
        <title>Draft genome sequence of Pseudonocardia tropica JCM 19149.</title>
        <authorList>
            <person name="Butdee W."/>
            <person name="Duangmal K."/>
        </authorList>
    </citation>
    <scope>NUCLEOTIDE SEQUENCE [LARGE SCALE GENOMIC DNA]</scope>
    <source>
        <strain evidence="3 4">JCM 19149</strain>
    </source>
</reference>
<feature type="compositionally biased region" description="Pro residues" evidence="1">
    <location>
        <begin position="18"/>
        <end position="31"/>
    </location>
</feature>
<accession>A0ABV1JMY2</accession>
<evidence type="ECO:0000256" key="1">
    <source>
        <dbReference type="SAM" id="MobiDB-lite"/>
    </source>
</evidence>
<keyword evidence="2" id="KW-0812">Transmembrane</keyword>
<proteinExistence type="predicted"/>
<keyword evidence="4" id="KW-1185">Reference proteome</keyword>